<organism evidence="3 4">
    <name type="scientific">Janthinobacterium agaricidamnosum NBRC 102515 = DSM 9628</name>
    <dbReference type="NCBI Taxonomy" id="1349767"/>
    <lineage>
        <taxon>Bacteria</taxon>
        <taxon>Pseudomonadati</taxon>
        <taxon>Pseudomonadota</taxon>
        <taxon>Betaproteobacteria</taxon>
        <taxon>Burkholderiales</taxon>
        <taxon>Oxalobacteraceae</taxon>
        <taxon>Janthinobacterium</taxon>
    </lineage>
</organism>
<protein>
    <submittedName>
        <fullName evidence="3">Sensory box protein</fullName>
    </submittedName>
</protein>
<gene>
    <name evidence="3" type="ORF">GJA_1552</name>
</gene>
<dbReference type="PANTHER" id="PTHR35568:SF1">
    <property type="entry name" value="TRANSCRIPTIONAL REGULATOR DAUR"/>
    <property type="match status" value="1"/>
</dbReference>
<proteinExistence type="predicted"/>
<dbReference type="PANTHER" id="PTHR35568">
    <property type="entry name" value="TRANSCRIPTIONAL REGULATOR DAUR"/>
    <property type="match status" value="1"/>
</dbReference>
<dbReference type="RefSeq" id="WP_051780407.1">
    <property type="nucleotide sequence ID" value="NZ_BCTH01000009.1"/>
</dbReference>
<dbReference type="InterPro" id="IPR039446">
    <property type="entry name" value="DauR-like"/>
</dbReference>
<dbReference type="InterPro" id="IPR013559">
    <property type="entry name" value="YheO"/>
</dbReference>
<evidence type="ECO:0000259" key="2">
    <source>
        <dbReference type="Pfam" id="PF13309"/>
    </source>
</evidence>
<name>W0V4J8_9BURK</name>
<dbReference type="HOGENOM" id="CLU_080179_1_0_4"/>
<dbReference type="KEGG" id="jag:GJA_1552"/>
<evidence type="ECO:0000259" key="1">
    <source>
        <dbReference type="Pfam" id="PF08348"/>
    </source>
</evidence>
<dbReference type="InterPro" id="IPR039445">
    <property type="entry name" value="DauR-like_HTH"/>
</dbReference>
<reference evidence="3 4" key="1">
    <citation type="journal article" date="2015" name="Genome Announc.">
        <title>Genome Sequence of Mushroom Soft-Rot Pathogen Janthinobacterium agaricidamnosum.</title>
        <authorList>
            <person name="Graupner K."/>
            <person name="Lackner G."/>
            <person name="Hertweck C."/>
        </authorList>
    </citation>
    <scope>NUCLEOTIDE SEQUENCE [LARGE SCALE GENOMIC DNA]</scope>
    <source>
        <strain evidence="4">NBRC 102515 / DSM 9628</strain>
    </source>
</reference>
<feature type="domain" description="Transcriptional regulator DauR-like HTH" evidence="2">
    <location>
        <begin position="145"/>
        <end position="206"/>
    </location>
</feature>
<dbReference type="PATRIC" id="fig|1349767.4.peg.3240"/>
<dbReference type="Proteomes" id="UP000027604">
    <property type="component" value="Chromosome I"/>
</dbReference>
<accession>W0V4J8</accession>
<dbReference type="AlphaFoldDB" id="W0V4J8"/>
<dbReference type="eggNOG" id="COG2964">
    <property type="taxonomic scope" value="Bacteria"/>
</dbReference>
<evidence type="ECO:0000313" key="3">
    <source>
        <dbReference type="EMBL" id="CDG82197.1"/>
    </source>
</evidence>
<evidence type="ECO:0000313" key="4">
    <source>
        <dbReference type="Proteomes" id="UP000027604"/>
    </source>
</evidence>
<sequence>MSGIDDDVDARLRCYYPIASAISVLFHPQVEVLIHDLKTEKIAFIANPISKRKIGDSSLGDQFPDTALEEDVIGPYRKVNRDGRNLRSITAVLRDANQAPIAVMCINFDVSRFEDIAEQIKAFAFLPHSLEPHAPFFHDNWRQAMERAVQEQESSAGAPIKAMNAGQRLQLIRRLEADGLFNVRNAPPVIAERMGISRAALYKHLKTIRGGAAEPSEANATSKAVRTER</sequence>
<dbReference type="Pfam" id="PF08348">
    <property type="entry name" value="PAS_6"/>
    <property type="match status" value="1"/>
</dbReference>
<dbReference type="STRING" id="1349767.GJA_1552"/>
<dbReference type="OrthoDB" id="9796595at2"/>
<dbReference type="Pfam" id="PF13309">
    <property type="entry name" value="HTH_22"/>
    <property type="match status" value="1"/>
</dbReference>
<dbReference type="EMBL" id="HG322949">
    <property type="protein sequence ID" value="CDG82197.1"/>
    <property type="molecule type" value="Genomic_DNA"/>
</dbReference>
<feature type="domain" description="YheO-like" evidence="1">
    <location>
        <begin position="12"/>
        <end position="117"/>
    </location>
</feature>
<keyword evidence="4" id="KW-1185">Reference proteome</keyword>